<dbReference type="InterPro" id="IPR028082">
    <property type="entry name" value="Peripla_BP_I"/>
</dbReference>
<proteinExistence type="inferred from homology"/>
<evidence type="ECO:0000256" key="1">
    <source>
        <dbReference type="ARBA" id="ARBA00004196"/>
    </source>
</evidence>
<dbReference type="PANTHER" id="PTHR46847">
    <property type="entry name" value="D-ALLOSE-BINDING PERIPLASMIC PROTEIN-RELATED"/>
    <property type="match status" value="1"/>
</dbReference>
<accession>A0ABY6EB05</accession>
<evidence type="ECO:0000313" key="6">
    <source>
        <dbReference type="Proteomes" id="UP001061298"/>
    </source>
</evidence>
<dbReference type="Proteomes" id="UP001061298">
    <property type="component" value="Chromosome"/>
</dbReference>
<name>A0ABY6EB05_9ACTN</name>
<evidence type="ECO:0000259" key="4">
    <source>
        <dbReference type="Pfam" id="PF13407"/>
    </source>
</evidence>
<comment type="subcellular location">
    <subcellularLocation>
        <location evidence="1">Cell envelope</location>
    </subcellularLocation>
</comment>
<organism evidence="5 6">
    <name type="scientific">Streptomyces cynarae</name>
    <dbReference type="NCBI Taxonomy" id="2981134"/>
    <lineage>
        <taxon>Bacteria</taxon>
        <taxon>Bacillati</taxon>
        <taxon>Actinomycetota</taxon>
        <taxon>Actinomycetes</taxon>
        <taxon>Kitasatosporales</taxon>
        <taxon>Streptomycetaceae</taxon>
        <taxon>Streptomyces</taxon>
    </lineage>
</organism>
<dbReference type="Pfam" id="PF13407">
    <property type="entry name" value="Peripla_BP_4"/>
    <property type="match status" value="1"/>
</dbReference>
<keyword evidence="3" id="KW-0732">Signal</keyword>
<reference evidence="5" key="1">
    <citation type="submission" date="2022-10" db="EMBL/GenBank/DDBJ databases">
        <authorList>
            <person name="Mo P."/>
        </authorList>
    </citation>
    <scope>NUCLEOTIDE SEQUENCE</scope>
    <source>
        <strain evidence="5">HUAS 13-4</strain>
    </source>
</reference>
<evidence type="ECO:0000256" key="3">
    <source>
        <dbReference type="ARBA" id="ARBA00022729"/>
    </source>
</evidence>
<dbReference type="SUPFAM" id="SSF53822">
    <property type="entry name" value="Periplasmic binding protein-like I"/>
    <property type="match status" value="1"/>
</dbReference>
<comment type="similarity">
    <text evidence="2">Belongs to the bacterial solute-binding protein 2 family.</text>
</comment>
<dbReference type="InterPro" id="IPR025997">
    <property type="entry name" value="SBP_2_dom"/>
</dbReference>
<protein>
    <submittedName>
        <fullName evidence="5">Substrate-binding domain-containing protein</fullName>
    </submittedName>
</protein>
<evidence type="ECO:0000313" key="5">
    <source>
        <dbReference type="EMBL" id="UXY23859.1"/>
    </source>
</evidence>
<dbReference type="EMBL" id="CP106793">
    <property type="protein sequence ID" value="UXY23859.1"/>
    <property type="molecule type" value="Genomic_DNA"/>
</dbReference>
<gene>
    <name evidence="5" type="ORF">N8I84_38045</name>
</gene>
<feature type="domain" description="Periplasmic binding protein" evidence="4">
    <location>
        <begin position="50"/>
        <end position="306"/>
    </location>
</feature>
<dbReference type="Gene3D" id="3.40.50.2300">
    <property type="match status" value="2"/>
</dbReference>
<keyword evidence="6" id="KW-1185">Reference proteome</keyword>
<dbReference type="PROSITE" id="PS51257">
    <property type="entry name" value="PROKAR_LIPOPROTEIN"/>
    <property type="match status" value="1"/>
</dbReference>
<evidence type="ECO:0000256" key="2">
    <source>
        <dbReference type="ARBA" id="ARBA00007639"/>
    </source>
</evidence>
<sequence length="344" mass="35605">MTHDRAGHERTRRRRRRGVTLLVAGALVSGAVACGGADGSGGQGAHQITIGLVTKTEANPFFVALRHAATAAAHRNDARLIALAGKFDGDNEGQVNAVESLIARGVNGILITPSNTTGILGAIREARRQGILVIALDTATQPENAVDATYATDNFKAGRLQGAYLKALLAGRAPKVFVLDGTPGSEVSQDRHDGFLDGFGLKDGSPAIIGQANANGDRNTAQAATENLLLRASDVNTIYTINEPVAGGAYEAITDRGLTRQVTIGSIDGSCDGVRDVKAGTLAATVMQFPVGMATDGVDAVVAFAKSGVRPSGFTDTGTVLITDRPVRGLPSQSTAWGLQHCWG</sequence>
<dbReference type="PANTHER" id="PTHR46847:SF1">
    <property type="entry name" value="D-ALLOSE-BINDING PERIPLASMIC PROTEIN-RELATED"/>
    <property type="match status" value="1"/>
</dbReference>
<dbReference type="RefSeq" id="WP_263234072.1">
    <property type="nucleotide sequence ID" value="NZ_CP106793.1"/>
</dbReference>